<sequence>MDLANFHGVRKRLFYQNSDSAIPHHGLAIGVFTSPLSSLRLRSSNLILYLHPRFSPSSHLKPYLPALRGVAEQLNLNDLSGCRTNHPTTNIRFNPG</sequence>
<comment type="caution">
    <text evidence="1">The sequence shown here is derived from an EMBL/GenBank/DDBJ whole genome shotgun (WGS) entry which is preliminary data.</text>
</comment>
<dbReference type="AlphaFoldDB" id="A0A4Y2GEQ4"/>
<evidence type="ECO:0000313" key="1">
    <source>
        <dbReference type="EMBL" id="GBM51667.1"/>
    </source>
</evidence>
<dbReference type="EMBL" id="BGPR01001345">
    <property type="protein sequence ID" value="GBM51667.1"/>
    <property type="molecule type" value="Genomic_DNA"/>
</dbReference>
<gene>
    <name evidence="1" type="ORF">AVEN_43288_1</name>
</gene>
<keyword evidence="2" id="KW-1185">Reference proteome</keyword>
<evidence type="ECO:0000313" key="2">
    <source>
        <dbReference type="Proteomes" id="UP000499080"/>
    </source>
</evidence>
<accession>A0A4Y2GEQ4</accession>
<dbReference type="Proteomes" id="UP000499080">
    <property type="component" value="Unassembled WGS sequence"/>
</dbReference>
<proteinExistence type="predicted"/>
<name>A0A4Y2GEQ4_ARAVE</name>
<organism evidence="1 2">
    <name type="scientific">Araneus ventricosus</name>
    <name type="common">Orbweaver spider</name>
    <name type="synonym">Epeira ventricosa</name>
    <dbReference type="NCBI Taxonomy" id="182803"/>
    <lineage>
        <taxon>Eukaryota</taxon>
        <taxon>Metazoa</taxon>
        <taxon>Ecdysozoa</taxon>
        <taxon>Arthropoda</taxon>
        <taxon>Chelicerata</taxon>
        <taxon>Arachnida</taxon>
        <taxon>Araneae</taxon>
        <taxon>Araneomorphae</taxon>
        <taxon>Entelegynae</taxon>
        <taxon>Araneoidea</taxon>
        <taxon>Araneidae</taxon>
        <taxon>Araneus</taxon>
    </lineage>
</organism>
<protein>
    <submittedName>
        <fullName evidence="1">Uncharacterized protein</fullName>
    </submittedName>
</protein>
<reference evidence="1 2" key="1">
    <citation type="journal article" date="2019" name="Sci. Rep.">
        <title>Orb-weaving spider Araneus ventricosus genome elucidates the spidroin gene catalogue.</title>
        <authorList>
            <person name="Kono N."/>
            <person name="Nakamura H."/>
            <person name="Ohtoshi R."/>
            <person name="Moran D.A.P."/>
            <person name="Shinohara A."/>
            <person name="Yoshida Y."/>
            <person name="Fujiwara M."/>
            <person name="Mori M."/>
            <person name="Tomita M."/>
            <person name="Arakawa K."/>
        </authorList>
    </citation>
    <scope>NUCLEOTIDE SEQUENCE [LARGE SCALE GENOMIC DNA]</scope>
</reference>